<keyword evidence="1" id="KW-0812">Transmembrane</keyword>
<keyword evidence="3" id="KW-1185">Reference proteome</keyword>
<organism evidence="2 3">
    <name type="scientific">Dendrobium chrysotoxum</name>
    <name type="common">Orchid</name>
    <dbReference type="NCBI Taxonomy" id="161865"/>
    <lineage>
        <taxon>Eukaryota</taxon>
        <taxon>Viridiplantae</taxon>
        <taxon>Streptophyta</taxon>
        <taxon>Embryophyta</taxon>
        <taxon>Tracheophyta</taxon>
        <taxon>Spermatophyta</taxon>
        <taxon>Magnoliopsida</taxon>
        <taxon>Liliopsida</taxon>
        <taxon>Asparagales</taxon>
        <taxon>Orchidaceae</taxon>
        <taxon>Epidendroideae</taxon>
        <taxon>Malaxideae</taxon>
        <taxon>Dendrobiinae</taxon>
        <taxon>Dendrobium</taxon>
    </lineage>
</organism>
<feature type="transmembrane region" description="Helical" evidence="1">
    <location>
        <begin position="39"/>
        <end position="57"/>
    </location>
</feature>
<dbReference type="Proteomes" id="UP000775213">
    <property type="component" value="Unassembled WGS sequence"/>
</dbReference>
<evidence type="ECO:0000313" key="3">
    <source>
        <dbReference type="Proteomes" id="UP000775213"/>
    </source>
</evidence>
<dbReference type="EMBL" id="JAGFBR010000006">
    <property type="protein sequence ID" value="KAH0465762.1"/>
    <property type="molecule type" value="Genomic_DNA"/>
</dbReference>
<evidence type="ECO:0000313" key="2">
    <source>
        <dbReference type="EMBL" id="KAH0465762.1"/>
    </source>
</evidence>
<keyword evidence="1" id="KW-0472">Membrane</keyword>
<gene>
    <name evidence="2" type="ORF">IEQ34_005865</name>
</gene>
<accession>A0AAV7H9T1</accession>
<protein>
    <submittedName>
        <fullName evidence="2">Uncharacterized protein</fullName>
    </submittedName>
</protein>
<comment type="caution">
    <text evidence="2">The sequence shown here is derived from an EMBL/GenBank/DDBJ whole genome shotgun (WGS) entry which is preliminary data.</text>
</comment>
<keyword evidence="1" id="KW-1133">Transmembrane helix</keyword>
<proteinExistence type="predicted"/>
<name>A0AAV7H9T1_DENCH</name>
<reference evidence="2 3" key="1">
    <citation type="journal article" date="2021" name="Hortic Res">
        <title>Chromosome-scale assembly of the Dendrobium chrysotoxum genome enhances the understanding of orchid evolution.</title>
        <authorList>
            <person name="Zhang Y."/>
            <person name="Zhang G.Q."/>
            <person name="Zhang D."/>
            <person name="Liu X.D."/>
            <person name="Xu X.Y."/>
            <person name="Sun W.H."/>
            <person name="Yu X."/>
            <person name="Zhu X."/>
            <person name="Wang Z.W."/>
            <person name="Zhao X."/>
            <person name="Zhong W.Y."/>
            <person name="Chen H."/>
            <person name="Yin W.L."/>
            <person name="Huang T."/>
            <person name="Niu S.C."/>
            <person name="Liu Z.J."/>
        </authorList>
    </citation>
    <scope>NUCLEOTIDE SEQUENCE [LARGE SCALE GENOMIC DNA]</scope>
    <source>
        <strain evidence="2">Lindl</strain>
    </source>
</reference>
<dbReference type="AlphaFoldDB" id="A0AAV7H9T1"/>
<evidence type="ECO:0000256" key="1">
    <source>
        <dbReference type="SAM" id="Phobius"/>
    </source>
</evidence>
<sequence length="254" mass="29078">MQVNLIKGNTLQSILVVNPKKFCPVILKLIQRRKKRSKSITVVVFLSTAGLSCVKYHNISLIKRKNIKELTRDCGVLNYVIQVGYTVDVGKLIHSSLNDIIKLDVVEAGPSEPHLTSRPNNSSRIFRTLKSQGDHVADLREKMDNVIDFYEENRECQAHYLVSWWEILYFDIAYGNLHFCDSFDVAMRAIIFIGRSKILGRSVPQWSQGYITAIYNVTTMKNSTTSYESEEIKYWSAELHYAIAPGCTFKCYHA</sequence>